<dbReference type="InterPro" id="IPR007260">
    <property type="entry name" value="NanE"/>
</dbReference>
<dbReference type="PANTHER" id="PTHR36204">
    <property type="entry name" value="N-ACETYLMANNOSAMINE-6-PHOSPHATE 2-EPIMERASE-RELATED"/>
    <property type="match status" value="1"/>
</dbReference>
<dbReference type="GO" id="GO:0047465">
    <property type="term" value="F:N-acylglucosamine-6-phosphate 2-epimerase activity"/>
    <property type="evidence" value="ECO:0007669"/>
    <property type="project" value="UniProtKB-EC"/>
</dbReference>
<evidence type="ECO:0000256" key="2">
    <source>
        <dbReference type="ARBA" id="ARBA00002147"/>
    </source>
</evidence>
<evidence type="ECO:0000313" key="8">
    <source>
        <dbReference type="EMBL" id="OBY10313.1"/>
    </source>
</evidence>
<dbReference type="Pfam" id="PF04131">
    <property type="entry name" value="NanE"/>
    <property type="match status" value="1"/>
</dbReference>
<dbReference type="GO" id="GO:0006053">
    <property type="term" value="P:N-acetylmannosamine catabolic process"/>
    <property type="evidence" value="ECO:0007669"/>
    <property type="project" value="TreeGrafter"/>
</dbReference>
<gene>
    <name evidence="8" type="ORF">CP373A1_11115</name>
</gene>
<dbReference type="Gene3D" id="3.20.20.70">
    <property type="entry name" value="Aldolase class I"/>
    <property type="match status" value="1"/>
</dbReference>
<evidence type="ECO:0000256" key="7">
    <source>
        <dbReference type="ARBA" id="ARBA00023277"/>
    </source>
</evidence>
<comment type="catalytic activity">
    <reaction evidence="1">
        <text>an N-acyl-D-glucosamine 6-phosphate = an N-acyl-D-mannosamine 6-phosphate</text>
        <dbReference type="Rhea" id="RHEA:23932"/>
        <dbReference type="ChEBI" id="CHEBI:57599"/>
        <dbReference type="ChEBI" id="CHEBI:57666"/>
        <dbReference type="EC" id="5.1.3.9"/>
    </reaction>
</comment>
<comment type="similarity">
    <text evidence="4">Belongs to the NanE family.</text>
</comment>
<dbReference type="PANTHER" id="PTHR36204:SF1">
    <property type="entry name" value="N-ACETYLMANNOSAMINE-6-PHOSPHATE 2-EPIMERASE-RELATED"/>
    <property type="match status" value="1"/>
</dbReference>
<comment type="pathway">
    <text evidence="3">Amino-sugar metabolism; N-acetylneuraminate degradation; D-fructose 6-phosphate from N-acetylneuraminate: step 3/5.</text>
</comment>
<comment type="caution">
    <text evidence="8">The sequence shown here is derived from an EMBL/GenBank/DDBJ whole genome shotgun (WGS) entry which is preliminary data.</text>
</comment>
<dbReference type="GO" id="GO:0019262">
    <property type="term" value="P:N-acetylneuraminate catabolic process"/>
    <property type="evidence" value="ECO:0007669"/>
    <property type="project" value="UniProtKB-UniPathway"/>
</dbReference>
<organism evidence="8 9">
    <name type="scientific">Clostridium paraputrificum</name>
    <dbReference type="NCBI Taxonomy" id="29363"/>
    <lineage>
        <taxon>Bacteria</taxon>
        <taxon>Bacillati</taxon>
        <taxon>Bacillota</taxon>
        <taxon>Clostridia</taxon>
        <taxon>Eubacteriales</taxon>
        <taxon>Clostridiaceae</taxon>
        <taxon>Clostridium</taxon>
    </lineage>
</organism>
<protein>
    <recommendedName>
        <fullName evidence="5">N-acylglucosamine-6-phosphate 2-epimerase</fullName>
        <ecNumber evidence="5">5.1.3.9</ecNumber>
    </recommendedName>
</protein>
<dbReference type="RefSeq" id="WP_065254605.1">
    <property type="nucleotide sequence ID" value="NZ_CAXSZC010000016.1"/>
</dbReference>
<evidence type="ECO:0000256" key="6">
    <source>
        <dbReference type="ARBA" id="ARBA00023235"/>
    </source>
</evidence>
<evidence type="ECO:0000256" key="1">
    <source>
        <dbReference type="ARBA" id="ARBA00000056"/>
    </source>
</evidence>
<dbReference type="EMBL" id="MAPZ01000021">
    <property type="protein sequence ID" value="OBY10313.1"/>
    <property type="molecule type" value="Genomic_DNA"/>
</dbReference>
<evidence type="ECO:0000256" key="3">
    <source>
        <dbReference type="ARBA" id="ARBA00005081"/>
    </source>
</evidence>
<dbReference type="EC" id="5.1.3.9" evidence="5"/>
<proteinExistence type="inferred from homology"/>
<keyword evidence="6" id="KW-0413">Isomerase</keyword>
<evidence type="ECO:0000256" key="5">
    <source>
        <dbReference type="ARBA" id="ARBA00013180"/>
    </source>
</evidence>
<reference evidence="8 9" key="1">
    <citation type="submission" date="2016-06" db="EMBL/GenBank/DDBJ databases">
        <authorList>
            <person name="Kjaerup R.B."/>
            <person name="Dalgaard T.S."/>
            <person name="Juul-Madsen H.R."/>
        </authorList>
    </citation>
    <scope>NUCLEOTIDE SEQUENCE [LARGE SCALE GENOMIC DNA]</scope>
    <source>
        <strain evidence="8 9">373-A1</strain>
    </source>
</reference>
<dbReference type="UniPathway" id="UPA00629">
    <property type="reaction ID" value="UER00682"/>
</dbReference>
<keyword evidence="7" id="KW-0119">Carbohydrate metabolism</keyword>
<dbReference type="OrthoDB" id="9781704at2"/>
<dbReference type="InterPro" id="IPR013785">
    <property type="entry name" value="Aldolase_TIM"/>
</dbReference>
<dbReference type="eggNOG" id="COG3010">
    <property type="taxonomic scope" value="Bacteria"/>
</dbReference>
<dbReference type="SUPFAM" id="SSF51366">
    <property type="entry name" value="Ribulose-phoshate binding barrel"/>
    <property type="match status" value="1"/>
</dbReference>
<evidence type="ECO:0000256" key="4">
    <source>
        <dbReference type="ARBA" id="ARBA00007439"/>
    </source>
</evidence>
<dbReference type="GO" id="GO:0005829">
    <property type="term" value="C:cytosol"/>
    <property type="evidence" value="ECO:0007669"/>
    <property type="project" value="TreeGrafter"/>
</dbReference>
<name>A0A1B8RNE8_9CLOT</name>
<accession>A0A1B8RNE8</accession>
<comment type="function">
    <text evidence="2">Converts N-acetylmannosamine-6-phosphate (ManNAc-6-P) to N-acetylglucosamine-6-phosphate (GlcNAc-6-P).</text>
</comment>
<dbReference type="Proteomes" id="UP000092714">
    <property type="component" value="Unassembled WGS sequence"/>
</dbReference>
<evidence type="ECO:0000313" key="9">
    <source>
        <dbReference type="Proteomes" id="UP000092714"/>
    </source>
</evidence>
<sequence>MESKRKLIERIKGGLIVSCQAKETDPHYWDDYTLHMAKAAIWGGAIALRLDTPNDIRKIKKISTIPIIGLWKVFNEKYDVFITPGMKYVRECIKAGADIIAVDATNRLVSEEKYAYEIIKEIKSEFPEVPILADIRNVDDANIALEEGADMIAPTLCRFDKNYKSTSKPDFELLCRLVQLCNEKKIGKVIMESKISTPEEAIISLYHGAYSVVVGNAITRPHITTQKFCDAINGYKEKRSLFYWENR</sequence>
<dbReference type="InterPro" id="IPR011060">
    <property type="entry name" value="RibuloseP-bd_barrel"/>
</dbReference>
<keyword evidence="9" id="KW-1185">Reference proteome</keyword>
<dbReference type="AlphaFoldDB" id="A0A1B8RNE8"/>
<dbReference type="NCBIfam" id="NF002231">
    <property type="entry name" value="PRK01130.1"/>
    <property type="match status" value="1"/>
</dbReference>